<evidence type="ECO:0000313" key="2">
    <source>
        <dbReference type="Proteomes" id="UP001344888"/>
    </source>
</evidence>
<sequence>MDAVFYWDMTYAEILAAIKGNAKRQETKLQYESVIAYHQANLISHLVGITLGSKQPLKEIHEAFPGIFPELEKRAEQQKVKQQNWELMKARIEAYAAEKKKRGGGSYGNDN</sequence>
<evidence type="ECO:0000313" key="1">
    <source>
        <dbReference type="EMBL" id="MEC1177615.1"/>
    </source>
</evidence>
<proteinExistence type="predicted"/>
<organism evidence="1 2">
    <name type="scientific">Metasolibacillus meyeri</name>
    <dbReference type="NCBI Taxonomy" id="1071052"/>
    <lineage>
        <taxon>Bacteria</taxon>
        <taxon>Bacillati</taxon>
        <taxon>Bacillota</taxon>
        <taxon>Bacilli</taxon>
        <taxon>Bacillales</taxon>
        <taxon>Caryophanaceae</taxon>
        <taxon>Metasolibacillus</taxon>
    </lineage>
</organism>
<dbReference type="EMBL" id="JARSFG010000005">
    <property type="protein sequence ID" value="MEC1177615.1"/>
    <property type="molecule type" value="Genomic_DNA"/>
</dbReference>
<reference evidence="1 2" key="1">
    <citation type="submission" date="2023-03" db="EMBL/GenBank/DDBJ databases">
        <title>Bacillus Genome Sequencing.</title>
        <authorList>
            <person name="Dunlap C."/>
        </authorList>
    </citation>
    <scope>NUCLEOTIDE SEQUENCE [LARGE SCALE GENOMIC DNA]</scope>
    <source>
        <strain evidence="1 2">B-59205</strain>
    </source>
</reference>
<protein>
    <recommendedName>
        <fullName evidence="3">Phage protein</fullName>
    </recommendedName>
</protein>
<dbReference type="Proteomes" id="UP001344888">
    <property type="component" value="Unassembled WGS sequence"/>
</dbReference>
<comment type="caution">
    <text evidence="1">The sequence shown here is derived from an EMBL/GenBank/DDBJ whole genome shotgun (WGS) entry which is preliminary data.</text>
</comment>
<dbReference type="AlphaFoldDB" id="A0AAW9NJM9"/>
<gene>
    <name evidence="1" type="ORF">P9B03_03890</name>
</gene>
<accession>A0AAW9NJM9</accession>
<name>A0AAW9NJM9_9BACL</name>
<dbReference type="RefSeq" id="WP_326122038.1">
    <property type="nucleotide sequence ID" value="NZ_JARSFG010000005.1"/>
</dbReference>
<evidence type="ECO:0008006" key="3">
    <source>
        <dbReference type="Google" id="ProtNLM"/>
    </source>
</evidence>
<keyword evidence="2" id="KW-1185">Reference proteome</keyword>